<feature type="region of interest" description="Disordered" evidence="1">
    <location>
        <begin position="35"/>
        <end position="87"/>
    </location>
</feature>
<feature type="compositionally biased region" description="Low complexity" evidence="1">
    <location>
        <begin position="178"/>
        <end position="202"/>
    </location>
</feature>
<evidence type="ECO:0008006" key="5">
    <source>
        <dbReference type="Google" id="ProtNLM"/>
    </source>
</evidence>
<evidence type="ECO:0000313" key="3">
    <source>
        <dbReference type="EMBL" id="BAU82302.1"/>
    </source>
</evidence>
<feature type="region of interest" description="Disordered" evidence="1">
    <location>
        <begin position="152"/>
        <end position="202"/>
    </location>
</feature>
<sequence>MRARHRGVRGLVSVGALLVGLAGLSVAADLHAAPDPPARVRVTDPVGTGAVSASGAGGAAHGSGPAPRDGEGETEGGGARQDAGPSCRVVAQGSVVTAHCRNPDPATDRVRLHVECARWWDVDSDSAPVDVDPADFARVTGRCWKEIRSAWVTHAPVGRGPDGLTAPESPDSSENPVPSRAPASPGAPRPSGALPSSARAGT</sequence>
<feature type="signal peptide" evidence="2">
    <location>
        <begin position="1"/>
        <end position="27"/>
    </location>
</feature>
<dbReference type="Proteomes" id="UP000217676">
    <property type="component" value="Chromosome"/>
</dbReference>
<keyword evidence="2" id="KW-0732">Signal</keyword>
<feature type="compositionally biased region" description="Low complexity" evidence="1">
    <location>
        <begin position="45"/>
        <end position="54"/>
    </location>
</feature>
<name>A0A161JVP0_STRLU</name>
<reference evidence="3 4" key="1">
    <citation type="journal article" date="2016" name="Genome Announc.">
        <title>Complete Genome Sequence of Thiostrepton-Producing Streptomyces laurentii ATCC 31255.</title>
        <authorList>
            <person name="Doi K."/>
            <person name="Fujino Y."/>
            <person name="Nagayoshi Y."/>
            <person name="Ohshima T."/>
            <person name="Ogata S."/>
        </authorList>
    </citation>
    <scope>NUCLEOTIDE SEQUENCE [LARGE SCALE GENOMIC DNA]</scope>
    <source>
        <strain evidence="3 4">ATCC 31255</strain>
    </source>
</reference>
<keyword evidence="4" id="KW-1185">Reference proteome</keyword>
<gene>
    <name evidence="3" type="ORF">SLA_1363</name>
</gene>
<proteinExistence type="predicted"/>
<evidence type="ECO:0000256" key="2">
    <source>
        <dbReference type="SAM" id="SignalP"/>
    </source>
</evidence>
<protein>
    <recommendedName>
        <fullName evidence="5">Secreted protein</fullName>
    </recommendedName>
</protein>
<evidence type="ECO:0000256" key="1">
    <source>
        <dbReference type="SAM" id="MobiDB-lite"/>
    </source>
</evidence>
<dbReference type="KEGG" id="slau:SLA_1363"/>
<evidence type="ECO:0000313" key="4">
    <source>
        <dbReference type="Proteomes" id="UP000217676"/>
    </source>
</evidence>
<dbReference type="EMBL" id="AP017424">
    <property type="protein sequence ID" value="BAU82302.1"/>
    <property type="molecule type" value="Genomic_DNA"/>
</dbReference>
<feature type="chain" id="PRO_5039530623" description="Secreted protein" evidence="2">
    <location>
        <begin position="28"/>
        <end position="202"/>
    </location>
</feature>
<organism evidence="3 4">
    <name type="scientific">Streptomyces laurentii</name>
    <dbReference type="NCBI Taxonomy" id="39478"/>
    <lineage>
        <taxon>Bacteria</taxon>
        <taxon>Bacillati</taxon>
        <taxon>Actinomycetota</taxon>
        <taxon>Actinomycetes</taxon>
        <taxon>Kitasatosporales</taxon>
        <taxon>Streptomycetaceae</taxon>
        <taxon>Streptomyces</taxon>
    </lineage>
</organism>
<dbReference type="AlphaFoldDB" id="A0A161JVP0"/>
<accession>A0A161JVP0</accession>